<reference evidence="1 2" key="1">
    <citation type="submission" date="2022-11" db="EMBL/GenBank/DDBJ databases">
        <title>The characterization of three novel Bacteroidetes species and genomic analysis of their roles in tidal elemental geochemical cycles.</title>
        <authorList>
            <person name="Ma K.-J."/>
        </authorList>
    </citation>
    <scope>NUCLEOTIDE SEQUENCE [LARGE SCALE GENOMIC DNA]</scope>
    <source>
        <strain evidence="1 2">M82</strain>
    </source>
</reference>
<dbReference type="Proteomes" id="UP001207228">
    <property type="component" value="Unassembled WGS sequence"/>
</dbReference>
<dbReference type="EMBL" id="JAPFQO010000003">
    <property type="protein sequence ID" value="MCX2739614.1"/>
    <property type="molecule type" value="Genomic_DNA"/>
</dbReference>
<evidence type="ECO:0000313" key="2">
    <source>
        <dbReference type="Proteomes" id="UP001207228"/>
    </source>
</evidence>
<protein>
    <recommendedName>
        <fullName evidence="3">Lipoprotein</fullName>
    </recommendedName>
</protein>
<sequence>MKKTILALFVIGLCSGCMHQNKFGELGEKNGHLELTMRNFKQDFKFGDSFLYQENDERYLLIVTGVHKGEYTSFLPVAIPAVESIDEFSVGKFMVNYYSREPGFLDTILGGEAPHGGFGFSVFSEDLPQVTQSLDYLFTINLSPDKMKEYGGTSYVADQPLSYTIRFCLDFESMQRNAPDRPLVAKLPLENLCM</sequence>
<keyword evidence="2" id="KW-1185">Reference proteome</keyword>
<evidence type="ECO:0000313" key="1">
    <source>
        <dbReference type="EMBL" id="MCX2739614.1"/>
    </source>
</evidence>
<name>A0ABT3RDT7_9BACT</name>
<comment type="caution">
    <text evidence="1">The sequence shown here is derived from an EMBL/GenBank/DDBJ whole genome shotgun (WGS) entry which is preliminary data.</text>
</comment>
<dbReference type="RefSeq" id="WP_266051676.1">
    <property type="nucleotide sequence ID" value="NZ_JAPFQO010000003.1"/>
</dbReference>
<gene>
    <name evidence="1" type="ORF">OO017_06630</name>
</gene>
<proteinExistence type="predicted"/>
<accession>A0ABT3RDT7</accession>
<evidence type="ECO:0008006" key="3">
    <source>
        <dbReference type="Google" id="ProtNLM"/>
    </source>
</evidence>
<organism evidence="1 2">
    <name type="scientific">Pontibacter anaerobius</name>
    <dbReference type="NCBI Taxonomy" id="2993940"/>
    <lineage>
        <taxon>Bacteria</taxon>
        <taxon>Pseudomonadati</taxon>
        <taxon>Bacteroidota</taxon>
        <taxon>Cytophagia</taxon>
        <taxon>Cytophagales</taxon>
        <taxon>Hymenobacteraceae</taxon>
        <taxon>Pontibacter</taxon>
    </lineage>
</organism>